<evidence type="ECO:0000256" key="2">
    <source>
        <dbReference type="SAM" id="SignalP"/>
    </source>
</evidence>
<dbReference type="AlphaFoldDB" id="A0A8J2PKK8"/>
<protein>
    <submittedName>
        <fullName evidence="3">Uncharacterized protein</fullName>
    </submittedName>
</protein>
<accession>A0A8J2PKK8</accession>
<comment type="caution">
    <text evidence="3">The sequence shown here is derived from an EMBL/GenBank/DDBJ whole genome shotgun (WGS) entry which is preliminary data.</text>
</comment>
<feature type="region of interest" description="Disordered" evidence="1">
    <location>
        <begin position="112"/>
        <end position="160"/>
    </location>
</feature>
<evidence type="ECO:0000256" key="1">
    <source>
        <dbReference type="SAM" id="MobiDB-lite"/>
    </source>
</evidence>
<reference evidence="3" key="1">
    <citation type="submission" date="2021-06" db="EMBL/GenBank/DDBJ databases">
        <authorList>
            <person name="Hodson N. C."/>
            <person name="Mongue J. A."/>
            <person name="Jaron S. K."/>
        </authorList>
    </citation>
    <scope>NUCLEOTIDE SEQUENCE</scope>
</reference>
<proteinExistence type="predicted"/>
<keyword evidence="2" id="KW-0732">Signal</keyword>
<feature type="compositionally biased region" description="Polar residues" evidence="1">
    <location>
        <begin position="151"/>
        <end position="160"/>
    </location>
</feature>
<organism evidence="3 4">
    <name type="scientific">Allacma fusca</name>
    <dbReference type="NCBI Taxonomy" id="39272"/>
    <lineage>
        <taxon>Eukaryota</taxon>
        <taxon>Metazoa</taxon>
        <taxon>Ecdysozoa</taxon>
        <taxon>Arthropoda</taxon>
        <taxon>Hexapoda</taxon>
        <taxon>Collembola</taxon>
        <taxon>Symphypleona</taxon>
        <taxon>Sminthuridae</taxon>
        <taxon>Allacma</taxon>
    </lineage>
</organism>
<gene>
    <name evidence="3" type="ORF">AFUS01_LOCUS36835</name>
</gene>
<feature type="non-terminal residue" evidence="3">
    <location>
        <position position="1"/>
    </location>
</feature>
<name>A0A8J2PKK8_9HEXA</name>
<dbReference type="Proteomes" id="UP000708208">
    <property type="component" value="Unassembled WGS sequence"/>
</dbReference>
<sequence length="160" mass="17401">VLSLYLLLATVLAGSTGKARNVRHIGYGAHNQNVPGSPGYNAPVPQPRGYPTVPVPNNGGSPKPNYYNRMNDGSAGYPHNPNGNPSNNYVPQIVYHAPAPTMTTYTIHNYHSPAPIHEGPEPISIPELHPYAYEEHEDNEEPSNNHDDPASSYNPVPTYP</sequence>
<evidence type="ECO:0000313" key="3">
    <source>
        <dbReference type="EMBL" id="CAG7826799.1"/>
    </source>
</evidence>
<dbReference type="EMBL" id="CAJVCH010541182">
    <property type="protein sequence ID" value="CAG7826799.1"/>
    <property type="molecule type" value="Genomic_DNA"/>
</dbReference>
<feature type="chain" id="PRO_5035224566" evidence="2">
    <location>
        <begin position="20"/>
        <end position="160"/>
    </location>
</feature>
<feature type="non-terminal residue" evidence="3">
    <location>
        <position position="160"/>
    </location>
</feature>
<evidence type="ECO:0000313" key="4">
    <source>
        <dbReference type="Proteomes" id="UP000708208"/>
    </source>
</evidence>
<keyword evidence="4" id="KW-1185">Reference proteome</keyword>
<feature type="signal peptide" evidence="2">
    <location>
        <begin position="1"/>
        <end position="19"/>
    </location>
</feature>